<keyword evidence="2" id="KW-1185">Reference proteome</keyword>
<dbReference type="AlphaFoldDB" id="A0AAN7KTJ3"/>
<sequence>MGSDSAVRAFGAIIQRFSINAVYATRPTFLFHQRTVSLSRLFSSSLIISSNPWRSSLYEEENGSIQVRKIYTSFPLCMGRQSYKIAGRKGAQDAKKAKLY</sequence>
<protein>
    <submittedName>
        <fullName evidence="1">Uncharacterized protein</fullName>
    </submittedName>
</protein>
<evidence type="ECO:0000313" key="1">
    <source>
        <dbReference type="EMBL" id="KAK4772766.1"/>
    </source>
</evidence>
<organism evidence="1 2">
    <name type="scientific">Trapa natans</name>
    <name type="common">Water chestnut</name>
    <dbReference type="NCBI Taxonomy" id="22666"/>
    <lineage>
        <taxon>Eukaryota</taxon>
        <taxon>Viridiplantae</taxon>
        <taxon>Streptophyta</taxon>
        <taxon>Embryophyta</taxon>
        <taxon>Tracheophyta</taxon>
        <taxon>Spermatophyta</taxon>
        <taxon>Magnoliopsida</taxon>
        <taxon>eudicotyledons</taxon>
        <taxon>Gunneridae</taxon>
        <taxon>Pentapetalae</taxon>
        <taxon>rosids</taxon>
        <taxon>malvids</taxon>
        <taxon>Myrtales</taxon>
        <taxon>Lythraceae</taxon>
        <taxon>Trapa</taxon>
    </lineage>
</organism>
<dbReference type="EMBL" id="JAXQNO010000020">
    <property type="protein sequence ID" value="KAK4772766.1"/>
    <property type="molecule type" value="Genomic_DNA"/>
</dbReference>
<dbReference type="Proteomes" id="UP001346149">
    <property type="component" value="Unassembled WGS sequence"/>
</dbReference>
<reference evidence="1 2" key="1">
    <citation type="journal article" date="2023" name="Hortic Res">
        <title>Pangenome of water caltrop reveals structural variations and asymmetric subgenome divergence after allopolyploidization.</title>
        <authorList>
            <person name="Zhang X."/>
            <person name="Chen Y."/>
            <person name="Wang L."/>
            <person name="Yuan Y."/>
            <person name="Fang M."/>
            <person name="Shi L."/>
            <person name="Lu R."/>
            <person name="Comes H.P."/>
            <person name="Ma Y."/>
            <person name="Chen Y."/>
            <person name="Huang G."/>
            <person name="Zhou Y."/>
            <person name="Zheng Z."/>
            <person name="Qiu Y."/>
        </authorList>
    </citation>
    <scope>NUCLEOTIDE SEQUENCE [LARGE SCALE GENOMIC DNA]</scope>
    <source>
        <strain evidence="1">F231</strain>
    </source>
</reference>
<proteinExistence type="predicted"/>
<evidence type="ECO:0000313" key="2">
    <source>
        <dbReference type="Proteomes" id="UP001346149"/>
    </source>
</evidence>
<name>A0AAN7KTJ3_TRANT</name>
<accession>A0AAN7KTJ3</accession>
<gene>
    <name evidence="1" type="ORF">SAY86_014541</name>
</gene>
<comment type="caution">
    <text evidence="1">The sequence shown here is derived from an EMBL/GenBank/DDBJ whole genome shotgun (WGS) entry which is preliminary data.</text>
</comment>